<feature type="compositionally biased region" description="Polar residues" evidence="1">
    <location>
        <begin position="146"/>
        <end position="165"/>
    </location>
</feature>
<feature type="compositionally biased region" description="Low complexity" evidence="1">
    <location>
        <begin position="26"/>
        <end position="56"/>
    </location>
</feature>
<feature type="compositionally biased region" description="Low complexity" evidence="1">
    <location>
        <begin position="253"/>
        <end position="317"/>
    </location>
</feature>
<feature type="region of interest" description="Disordered" evidence="1">
    <location>
        <begin position="423"/>
        <end position="463"/>
    </location>
</feature>
<evidence type="ECO:0000313" key="3">
    <source>
        <dbReference type="Proteomes" id="UP000800035"/>
    </source>
</evidence>
<dbReference type="EMBL" id="ML977051">
    <property type="protein sequence ID" value="KAF1948686.1"/>
    <property type="molecule type" value="Genomic_DNA"/>
</dbReference>
<keyword evidence="3" id="KW-1185">Reference proteome</keyword>
<feature type="region of interest" description="Disordered" evidence="1">
    <location>
        <begin position="1"/>
        <end position="407"/>
    </location>
</feature>
<feature type="compositionally biased region" description="Low complexity" evidence="1">
    <location>
        <begin position="367"/>
        <end position="378"/>
    </location>
</feature>
<feature type="compositionally biased region" description="Polar residues" evidence="1">
    <location>
        <begin position="85"/>
        <end position="103"/>
    </location>
</feature>
<evidence type="ECO:0000256" key="1">
    <source>
        <dbReference type="SAM" id="MobiDB-lite"/>
    </source>
</evidence>
<protein>
    <submittedName>
        <fullName evidence="2">Uncharacterized protein</fullName>
    </submittedName>
</protein>
<gene>
    <name evidence="2" type="ORF">CC80DRAFT_299208</name>
</gene>
<proteinExistence type="predicted"/>
<dbReference type="OrthoDB" id="3941538at2759"/>
<feature type="compositionally biased region" description="Polar residues" evidence="1">
    <location>
        <begin position="242"/>
        <end position="252"/>
    </location>
</feature>
<dbReference type="Proteomes" id="UP000800035">
    <property type="component" value="Unassembled WGS sequence"/>
</dbReference>
<sequence length="758" mass="81788">MSQYPSAPPPGAYVPPNQSSPPTPGSTPQQPQYGYQQPQTSSPYGSTGPGYGAPAPSHKPTNTFGQAFDQAVKQGKPMFNKLGKTISSKLGNKPSTPTPQHLESYNSYQQHQQHNQPPTYQAQNQQLNPQPQQQNAYPSPQQSPYNQSNYASPASGHSGQSNYFGQQEPPPPPSNAPPQSQGNAGYNLNAFGQGESVGQPGQGQYNQAQPQSPFSQTQAGLNSGQQTGVIGGSQAPAPPFINPSSPQHQDTLSQYGQQPQAQHQQWSAQNHSQASAHAVSPAPQQQPFSPASPLPNQQQHQWSPQQHQAPPTQQQPFNPTPPPQQFNAPPPIPVHPNQQQPPQQQWAPMSPVSPHAQAHSPVPPSVSPALPQQANAQQQPPPTAPAEPHRHSQPPTPAPQPEQLQAAPPTEFIAELPADLGNLSMENSNAQTPSSAPASSPYQAYRPSGTKSQSPGPGFTVPRRAVSMSSLPLADPWRFADPATELPTREFYILADLLYESIDRKFEPNNTGLLEASKILESWKAVGFAEDAAQLFAYNNYGAFAKLWSLEEIPHLMVPCQAALTPMWNFQPQSHSEAIKIPMGAVLANPISATYMPALNRAGWYKYFFLEMMHEPEGLEKMLTTLCSDTYKPGVLNQPDTQKRDRTVLPGVAAQAATIRNACVSSVSQETAALMQSARGAVQPQQPPPPQFATQVQPRTSTSTLVPQDGNAQAPMTDEERVAKMHSLKMQSQFNHMMATTMLGGGHTYGGPNYGGLV</sequence>
<feature type="compositionally biased region" description="Pro residues" evidence="1">
    <location>
        <begin position="1"/>
        <end position="25"/>
    </location>
</feature>
<feature type="compositionally biased region" description="Low complexity" evidence="1">
    <location>
        <begin position="335"/>
        <end position="360"/>
    </location>
</feature>
<feature type="compositionally biased region" description="Low complexity" evidence="1">
    <location>
        <begin position="427"/>
        <end position="448"/>
    </location>
</feature>
<accession>A0A6A5TD50</accession>
<evidence type="ECO:0000313" key="2">
    <source>
        <dbReference type="EMBL" id="KAF1948686.1"/>
    </source>
</evidence>
<reference evidence="2" key="1">
    <citation type="journal article" date="2020" name="Stud. Mycol.">
        <title>101 Dothideomycetes genomes: a test case for predicting lifestyles and emergence of pathogens.</title>
        <authorList>
            <person name="Haridas S."/>
            <person name="Albert R."/>
            <person name="Binder M."/>
            <person name="Bloem J."/>
            <person name="Labutti K."/>
            <person name="Salamov A."/>
            <person name="Andreopoulos B."/>
            <person name="Baker S."/>
            <person name="Barry K."/>
            <person name="Bills G."/>
            <person name="Bluhm B."/>
            <person name="Cannon C."/>
            <person name="Castanera R."/>
            <person name="Culley D."/>
            <person name="Daum C."/>
            <person name="Ezra D."/>
            <person name="Gonzalez J."/>
            <person name="Henrissat B."/>
            <person name="Kuo A."/>
            <person name="Liang C."/>
            <person name="Lipzen A."/>
            <person name="Lutzoni F."/>
            <person name="Magnuson J."/>
            <person name="Mondo S."/>
            <person name="Nolan M."/>
            <person name="Ohm R."/>
            <person name="Pangilinan J."/>
            <person name="Park H.-J."/>
            <person name="Ramirez L."/>
            <person name="Alfaro M."/>
            <person name="Sun H."/>
            <person name="Tritt A."/>
            <person name="Yoshinaga Y."/>
            <person name="Zwiers L.-H."/>
            <person name="Turgeon B."/>
            <person name="Goodwin S."/>
            <person name="Spatafora J."/>
            <person name="Crous P."/>
            <person name="Grigoriev I."/>
        </authorList>
    </citation>
    <scope>NUCLEOTIDE SEQUENCE</scope>
    <source>
        <strain evidence="2">CBS 675.92</strain>
    </source>
</reference>
<feature type="compositionally biased region" description="Low complexity" evidence="1">
    <location>
        <begin position="104"/>
        <end position="145"/>
    </location>
</feature>
<feature type="region of interest" description="Disordered" evidence="1">
    <location>
        <begin position="681"/>
        <end position="715"/>
    </location>
</feature>
<name>A0A6A5TD50_9PLEO</name>
<feature type="compositionally biased region" description="Pro residues" evidence="1">
    <location>
        <begin position="318"/>
        <end position="334"/>
    </location>
</feature>
<dbReference type="AlphaFoldDB" id="A0A6A5TD50"/>
<organism evidence="2 3">
    <name type="scientific">Byssothecium circinans</name>
    <dbReference type="NCBI Taxonomy" id="147558"/>
    <lineage>
        <taxon>Eukaryota</taxon>
        <taxon>Fungi</taxon>
        <taxon>Dikarya</taxon>
        <taxon>Ascomycota</taxon>
        <taxon>Pezizomycotina</taxon>
        <taxon>Dothideomycetes</taxon>
        <taxon>Pleosporomycetidae</taxon>
        <taxon>Pleosporales</taxon>
        <taxon>Massarineae</taxon>
        <taxon>Massarinaceae</taxon>
        <taxon>Byssothecium</taxon>
    </lineage>
</organism>
<feature type="compositionally biased region" description="Polar residues" evidence="1">
    <location>
        <begin position="202"/>
        <end position="228"/>
    </location>
</feature>